<dbReference type="CDD" id="cd16323">
    <property type="entry name" value="Syd"/>
    <property type="match status" value="1"/>
</dbReference>
<dbReference type="GO" id="GO:0009898">
    <property type="term" value="C:cytoplasmic side of plasma membrane"/>
    <property type="evidence" value="ECO:0007669"/>
    <property type="project" value="InterPro"/>
</dbReference>
<organism evidence="4 5">
    <name type="scientific">Priestia megaterium</name>
    <name type="common">Bacillus megaterium</name>
    <dbReference type="NCBI Taxonomy" id="1404"/>
    <lineage>
        <taxon>Bacteria</taxon>
        <taxon>Bacillati</taxon>
        <taxon>Bacillota</taxon>
        <taxon>Bacilli</taxon>
        <taxon>Bacillales</taxon>
        <taxon>Bacillaceae</taxon>
        <taxon>Priestia</taxon>
    </lineage>
</organism>
<accession>A0AA86LVP3</accession>
<keyword evidence="3" id="KW-0472">Membrane</keyword>
<name>A0AA86LVP3_PRIMG</name>
<dbReference type="InterPro" id="IPR038228">
    <property type="entry name" value="Syd_sf"/>
</dbReference>
<dbReference type="EMBL" id="CP022674">
    <property type="protein sequence ID" value="AXI29757.1"/>
    <property type="molecule type" value="Genomic_DNA"/>
</dbReference>
<gene>
    <name evidence="4" type="ORF">CIB87_12315</name>
</gene>
<evidence type="ECO:0000256" key="3">
    <source>
        <dbReference type="ARBA" id="ARBA00023136"/>
    </source>
</evidence>
<evidence type="ECO:0000256" key="1">
    <source>
        <dbReference type="ARBA" id="ARBA00022475"/>
    </source>
</evidence>
<dbReference type="AlphaFoldDB" id="A0AA86LVP3"/>
<evidence type="ECO:0000313" key="5">
    <source>
        <dbReference type="Proteomes" id="UP000253834"/>
    </source>
</evidence>
<keyword evidence="1" id="KW-1003">Cell membrane</keyword>
<evidence type="ECO:0000313" key="4">
    <source>
        <dbReference type="EMBL" id="AXI29757.1"/>
    </source>
</evidence>
<evidence type="ECO:0000256" key="2">
    <source>
        <dbReference type="ARBA" id="ARBA00022519"/>
    </source>
</evidence>
<dbReference type="RefSeq" id="WP_114895689.1">
    <property type="nucleotide sequence ID" value="NZ_CP022674.1"/>
</dbReference>
<dbReference type="Pfam" id="PF07348">
    <property type="entry name" value="Syd"/>
    <property type="match status" value="1"/>
</dbReference>
<dbReference type="InterPro" id="IPR009948">
    <property type="entry name" value="Syd"/>
</dbReference>
<sequence length="172" mass="20004">MKQAMEIYFTKLLKEWKAFNGTLPITEWMEETEQFIFEGEKGEEGYIAWRPLKKEVDSNFEDVEKELNVQLHPDIKAYFNSYWFLELAGTYNGYDLVLNPVVPGIELQEFKQETKLYKAAHYHQLVNIPIGIESDGLLLVVDNESGEVKLEDYERKSFERISGNLSGVIRGL</sequence>
<dbReference type="Gene3D" id="3.40.1580.20">
    <property type="entry name" value="Syd protein"/>
    <property type="match status" value="1"/>
</dbReference>
<protein>
    <submittedName>
        <fullName evidence="4">SecY interacting protein Syd</fullName>
    </submittedName>
</protein>
<proteinExistence type="predicted"/>
<keyword evidence="2" id="KW-0997">Cell inner membrane</keyword>
<dbReference type="Proteomes" id="UP000253834">
    <property type="component" value="Chromosome"/>
</dbReference>
<reference evidence="4 5" key="1">
    <citation type="submission" date="2017-07" db="EMBL/GenBank/DDBJ databases">
        <title>Isolation and development of strain Bacillus megaterium SR7 for enhanced growth and metabolite production under supercritical carbon dioxide.</title>
        <authorList>
            <person name="Freedman A.J.E."/>
            <person name="Peet K.C."/>
            <person name="Boock J.T."/>
            <person name="Penn K."/>
            <person name="Prather K.L.J."/>
            <person name="Thompson J.R."/>
        </authorList>
    </citation>
    <scope>NUCLEOTIDE SEQUENCE [LARGE SCALE GENOMIC DNA]</scope>
    <source>
        <strain evidence="4 5">SR7</strain>
    </source>
</reference>